<evidence type="ECO:0000256" key="11">
    <source>
        <dbReference type="ARBA" id="ARBA00048548"/>
    </source>
</evidence>
<dbReference type="InterPro" id="IPR045063">
    <property type="entry name" value="Dynamin_N"/>
</dbReference>
<dbReference type="InterPro" id="IPR030381">
    <property type="entry name" value="G_DYNAMIN_dom"/>
</dbReference>
<dbReference type="Gene3D" id="1.20.5.110">
    <property type="match status" value="1"/>
</dbReference>
<keyword evidence="9" id="KW-0342">GTP-binding</keyword>
<dbReference type="GO" id="GO:0005525">
    <property type="term" value="F:GTP binding"/>
    <property type="evidence" value="ECO:0007669"/>
    <property type="project" value="UniProtKB-KW"/>
</dbReference>
<dbReference type="InterPro" id="IPR006884">
    <property type="entry name" value="Fzo/mitofusin_HR2"/>
</dbReference>
<dbReference type="PROSITE" id="PS51718">
    <property type="entry name" value="G_DYNAMIN_2"/>
    <property type="match status" value="1"/>
</dbReference>
<dbReference type="GO" id="GO:0051646">
    <property type="term" value="P:mitochondrion localization"/>
    <property type="evidence" value="ECO:0007669"/>
    <property type="project" value="TreeGrafter"/>
</dbReference>
<evidence type="ECO:0000256" key="2">
    <source>
        <dbReference type="ARBA" id="ARBA00022692"/>
    </source>
</evidence>
<dbReference type="SUPFAM" id="SSF111479">
    <property type="entry name" value="Fzo-like conserved region"/>
    <property type="match status" value="1"/>
</dbReference>
<dbReference type="Pfam" id="PF04799">
    <property type="entry name" value="Fzo_mitofusin"/>
    <property type="match status" value="1"/>
</dbReference>
<protein>
    <recommendedName>
        <fullName evidence="13">Dynamin-type G domain-containing protein</fullName>
    </recommendedName>
</protein>
<dbReference type="InterPro" id="IPR027417">
    <property type="entry name" value="P-loop_NTPase"/>
</dbReference>
<dbReference type="PANTHER" id="PTHR10465:SF3">
    <property type="entry name" value="TRANSMEMBRANE GTPASE MARF-RELATED"/>
    <property type="match status" value="1"/>
</dbReference>
<evidence type="ECO:0000256" key="5">
    <source>
        <dbReference type="ARBA" id="ARBA00022801"/>
    </source>
</evidence>
<dbReference type="CDD" id="cd09912">
    <property type="entry name" value="DLP_2"/>
    <property type="match status" value="1"/>
</dbReference>
<keyword evidence="4" id="KW-1000">Mitochondrion outer membrane</keyword>
<dbReference type="Proteomes" id="UP000475862">
    <property type="component" value="Unassembled WGS sequence"/>
</dbReference>
<reference evidence="14 15" key="1">
    <citation type="submission" date="2019-08" db="EMBL/GenBank/DDBJ databases">
        <title>The genome of the soybean aphid Biotype 1, its phylome, world population structure and adaptation to the North American continent.</title>
        <authorList>
            <person name="Giordano R."/>
            <person name="Donthu R.K."/>
            <person name="Hernandez A.G."/>
            <person name="Wright C.L."/>
            <person name="Zimin A.V."/>
        </authorList>
    </citation>
    <scope>NUCLEOTIDE SEQUENCE [LARGE SCALE GENOMIC DNA]</scope>
    <source>
        <tissue evidence="14">Whole aphids</tissue>
    </source>
</reference>
<feature type="domain" description="Dynamin-type G" evidence="13">
    <location>
        <begin position="83"/>
        <end position="336"/>
    </location>
</feature>
<evidence type="ECO:0000256" key="8">
    <source>
        <dbReference type="ARBA" id="ARBA00023128"/>
    </source>
</evidence>
<evidence type="ECO:0000256" key="7">
    <source>
        <dbReference type="ARBA" id="ARBA00023054"/>
    </source>
</evidence>
<sequence length="753" mass="85922">MAVNINRTIGFGDSLLTPSPLQVFGQAKEQINNIFVDVQNYVHDAYERMIDVNNLCPGVINENELDSILDYRTQVRGICEVLTRDQMKVAFFGRTSNGKSTVINAMLGEKVLPSGRGHTTNCFLQVEGSPTGDAYLITEGSNEKQNIESVTHLAHALSNGKQLNEKELVHVYWPKDKCRLLSDDVALVDSPGIDVTQHLDDWIDAHCIDADVFVLVVNTDSLLSNTEKNFFHKVSTNLSKPTIFILNNRWDASANEPEFIDKFNSQEQEREQHMERATDFLVKELKVCTPEEVVSRVFFISAKEVLQARVEEHNGFPLNNGVLADGFDARYLEFEEFERRFEECISKSAIKTKFLNHSQQGKHIVKEMHKIMETIYKRIQEQTNLKTCQKYELQKKLNVIEQQLISITNQMKMKIQQMVDDVKDKVSKALNDEIRRLSVLVDEFNLPFQPEELVLNVYKIELHSHVEAGVVSNLRTRLSTALAKHIDQCQKEMIDKMSTLLPDDEQNINVTNPHREPFEVLFSLPCDNLCDDFHEQLEFKFSWGLSKLVTRVLTLVNWSHNQSRVLLSPSHNPLTSAVDGSFNSFDQNLAVENNLSMISRVVAASVGTQGTMGGLVLAGLMLKTVGWRLIIATGTIYGVLYVYERLSWTTKAKEREFKRQYVEHATTKLRSIVIVTSAYCSHQVQQELSTSFARLFQLVNESASDLDGEMTNLDREISMLTRFSEVAEVLRNNSDLRKVEYERFDETFLCVQN</sequence>
<proteinExistence type="predicted"/>
<gene>
    <name evidence="14" type="ORF">AGLY_014609</name>
</gene>
<keyword evidence="2 12" id="KW-0812">Transmembrane</keyword>
<dbReference type="Pfam" id="PF00350">
    <property type="entry name" value="Dynamin_N"/>
    <property type="match status" value="1"/>
</dbReference>
<dbReference type="SUPFAM" id="SSF52540">
    <property type="entry name" value="P-loop containing nucleoside triphosphate hydrolases"/>
    <property type="match status" value="1"/>
</dbReference>
<feature type="transmembrane region" description="Helical" evidence="12">
    <location>
        <begin position="625"/>
        <end position="643"/>
    </location>
</feature>
<keyword evidence="7" id="KW-0175">Coiled coil</keyword>
<evidence type="ECO:0000256" key="6">
    <source>
        <dbReference type="ARBA" id="ARBA00022989"/>
    </source>
</evidence>
<keyword evidence="15" id="KW-1185">Reference proteome</keyword>
<evidence type="ECO:0000313" key="14">
    <source>
        <dbReference type="EMBL" id="KAE9524559.1"/>
    </source>
</evidence>
<keyword evidence="10 12" id="KW-0472">Membrane</keyword>
<accession>A0A6G0T1V0</accession>
<dbReference type="GO" id="GO:0005741">
    <property type="term" value="C:mitochondrial outer membrane"/>
    <property type="evidence" value="ECO:0007669"/>
    <property type="project" value="UniProtKB-SubCell"/>
</dbReference>
<evidence type="ECO:0000256" key="12">
    <source>
        <dbReference type="SAM" id="Phobius"/>
    </source>
</evidence>
<evidence type="ECO:0000313" key="15">
    <source>
        <dbReference type="Proteomes" id="UP000475862"/>
    </source>
</evidence>
<comment type="catalytic activity">
    <reaction evidence="11">
        <text>GTP + H2O = GDP + phosphate + H(+)</text>
        <dbReference type="Rhea" id="RHEA:19669"/>
        <dbReference type="ChEBI" id="CHEBI:15377"/>
        <dbReference type="ChEBI" id="CHEBI:15378"/>
        <dbReference type="ChEBI" id="CHEBI:37565"/>
        <dbReference type="ChEBI" id="CHEBI:43474"/>
        <dbReference type="ChEBI" id="CHEBI:58189"/>
    </reaction>
</comment>
<keyword evidence="6 12" id="KW-1133">Transmembrane helix</keyword>
<organism evidence="14 15">
    <name type="scientific">Aphis glycines</name>
    <name type="common">Soybean aphid</name>
    <dbReference type="NCBI Taxonomy" id="307491"/>
    <lineage>
        <taxon>Eukaryota</taxon>
        <taxon>Metazoa</taxon>
        <taxon>Ecdysozoa</taxon>
        <taxon>Arthropoda</taxon>
        <taxon>Hexapoda</taxon>
        <taxon>Insecta</taxon>
        <taxon>Pterygota</taxon>
        <taxon>Neoptera</taxon>
        <taxon>Paraneoptera</taxon>
        <taxon>Hemiptera</taxon>
        <taxon>Sternorrhyncha</taxon>
        <taxon>Aphidomorpha</taxon>
        <taxon>Aphidoidea</taxon>
        <taxon>Aphididae</taxon>
        <taxon>Aphidini</taxon>
        <taxon>Aphis</taxon>
        <taxon>Aphis</taxon>
    </lineage>
</organism>
<dbReference type="FunFam" id="3.40.50.300:FF:000214">
    <property type="entry name" value="Mitofusin 2"/>
    <property type="match status" value="1"/>
</dbReference>
<dbReference type="GO" id="GO:0008053">
    <property type="term" value="P:mitochondrial fusion"/>
    <property type="evidence" value="ECO:0007669"/>
    <property type="project" value="InterPro"/>
</dbReference>
<dbReference type="PANTHER" id="PTHR10465">
    <property type="entry name" value="TRANSMEMBRANE GTPASE FZO1"/>
    <property type="match status" value="1"/>
</dbReference>
<evidence type="ECO:0000256" key="4">
    <source>
        <dbReference type="ARBA" id="ARBA00022787"/>
    </source>
</evidence>
<dbReference type="OrthoDB" id="6256226at2759"/>
<dbReference type="Gene3D" id="3.40.50.300">
    <property type="entry name" value="P-loop containing nucleotide triphosphate hydrolases"/>
    <property type="match status" value="1"/>
</dbReference>
<dbReference type="EMBL" id="VYZN01000065">
    <property type="protein sequence ID" value="KAE9524559.1"/>
    <property type="molecule type" value="Genomic_DNA"/>
</dbReference>
<evidence type="ECO:0000259" key="13">
    <source>
        <dbReference type="PROSITE" id="PS51718"/>
    </source>
</evidence>
<keyword evidence="3" id="KW-0547">Nucleotide-binding</keyword>
<evidence type="ECO:0000256" key="9">
    <source>
        <dbReference type="ARBA" id="ARBA00023134"/>
    </source>
</evidence>
<dbReference type="InterPro" id="IPR027094">
    <property type="entry name" value="Mitofusin_fam"/>
</dbReference>
<evidence type="ECO:0000256" key="10">
    <source>
        <dbReference type="ARBA" id="ARBA00023136"/>
    </source>
</evidence>
<evidence type="ECO:0000256" key="1">
    <source>
        <dbReference type="ARBA" id="ARBA00004374"/>
    </source>
</evidence>
<keyword evidence="5" id="KW-0378">Hydrolase</keyword>
<dbReference type="GO" id="GO:0003924">
    <property type="term" value="F:GTPase activity"/>
    <property type="evidence" value="ECO:0007669"/>
    <property type="project" value="InterPro"/>
</dbReference>
<comment type="subcellular location">
    <subcellularLocation>
        <location evidence="1">Mitochondrion outer membrane</location>
        <topology evidence="1">Multi-pass membrane protein</topology>
    </subcellularLocation>
</comment>
<evidence type="ECO:0000256" key="3">
    <source>
        <dbReference type="ARBA" id="ARBA00022741"/>
    </source>
</evidence>
<name>A0A6G0T1V0_APHGL</name>
<comment type="caution">
    <text evidence="14">The sequence shown here is derived from an EMBL/GenBank/DDBJ whole genome shotgun (WGS) entry which is preliminary data.</text>
</comment>
<dbReference type="AlphaFoldDB" id="A0A6G0T1V0"/>
<keyword evidence="8" id="KW-0496">Mitochondrion</keyword>